<sequence>MLFIFSVLIGLYSLYLISTGSHVTGSLLLITALICAVRFTYVARRILRTQIQADAAQSQEPAPRQDERPGPHEIHQPTPHVPADAGERQARMNGPATGTPTTELMTSSMDMLRALADEIATGKATRPPPSVYDRAAEAGALTVRNALARVTREDGDVEGMRRIAETIFCHGFNQHLEEENVDFQSRESCAEMELAIMTWKSRNPDLFQ</sequence>
<keyword evidence="2" id="KW-1133">Transmembrane helix</keyword>
<evidence type="ECO:0000256" key="2">
    <source>
        <dbReference type="SAM" id="Phobius"/>
    </source>
</evidence>
<organism evidence="3 4">
    <name type="scientific">Novacetimonas maltaceti</name>
    <dbReference type="NCBI Taxonomy" id="1203393"/>
    <lineage>
        <taxon>Bacteria</taxon>
        <taxon>Pseudomonadati</taxon>
        <taxon>Pseudomonadota</taxon>
        <taxon>Alphaproteobacteria</taxon>
        <taxon>Acetobacterales</taxon>
        <taxon>Acetobacteraceae</taxon>
        <taxon>Novacetimonas</taxon>
    </lineage>
</organism>
<proteinExistence type="predicted"/>
<dbReference type="OrthoDB" id="9946771at2"/>
<feature type="transmembrane region" description="Helical" evidence="2">
    <location>
        <begin position="23"/>
        <end position="41"/>
    </location>
</feature>
<reference evidence="3 4" key="1">
    <citation type="submission" date="2018-01" db="EMBL/GenBank/DDBJ databases">
        <title>Draft Genome Sequence of Komagataeibacter maltaceti LMG 1529, a Vinegar Producing Acetic Acid Bacterium Isolated from Malt Vinegar Brewery Acetifiers.</title>
        <authorList>
            <person name="Zhang Q."/>
            <person name="Hollensteiner J."/>
            <person name="Poehlein A."/>
            <person name="Daniel R."/>
        </authorList>
    </citation>
    <scope>NUCLEOTIDE SEQUENCE [LARGE SCALE GENOMIC DNA]</scope>
    <source>
        <strain evidence="3 4">LMG 1529</strain>
    </source>
</reference>
<comment type="caution">
    <text evidence="3">The sequence shown here is derived from an EMBL/GenBank/DDBJ whole genome shotgun (WGS) entry which is preliminary data.</text>
</comment>
<gene>
    <name evidence="3" type="ORF">KMAL_08170</name>
</gene>
<protein>
    <submittedName>
        <fullName evidence="3">Uncharacterized protein</fullName>
    </submittedName>
</protein>
<dbReference type="EMBL" id="POTC01000006">
    <property type="protein sequence ID" value="POF63637.1"/>
    <property type="molecule type" value="Genomic_DNA"/>
</dbReference>
<evidence type="ECO:0000256" key="1">
    <source>
        <dbReference type="SAM" id="MobiDB-lite"/>
    </source>
</evidence>
<keyword evidence="2" id="KW-0472">Membrane</keyword>
<dbReference type="Proteomes" id="UP000237344">
    <property type="component" value="Unassembled WGS sequence"/>
</dbReference>
<evidence type="ECO:0000313" key="4">
    <source>
        <dbReference type="Proteomes" id="UP000237344"/>
    </source>
</evidence>
<name>A0A2S3W485_9PROT</name>
<dbReference type="RefSeq" id="WP_110094484.1">
    <property type="nucleotide sequence ID" value="NZ_NKUE01000013.1"/>
</dbReference>
<feature type="compositionally biased region" description="Basic and acidic residues" evidence="1">
    <location>
        <begin position="63"/>
        <end position="75"/>
    </location>
</feature>
<dbReference type="AlphaFoldDB" id="A0A2S3W485"/>
<keyword evidence="4" id="KW-1185">Reference proteome</keyword>
<keyword evidence="2" id="KW-0812">Transmembrane</keyword>
<accession>A0A2S3W485</accession>
<evidence type="ECO:0000313" key="3">
    <source>
        <dbReference type="EMBL" id="POF63637.1"/>
    </source>
</evidence>
<feature type="region of interest" description="Disordered" evidence="1">
    <location>
        <begin position="53"/>
        <end position="103"/>
    </location>
</feature>